<dbReference type="InterPro" id="IPR002110">
    <property type="entry name" value="Ankyrin_rpt"/>
</dbReference>
<dbReference type="InterPro" id="IPR052050">
    <property type="entry name" value="SecEffector_AnkRepeat"/>
</dbReference>
<name>A0A4D6EIU6_9VIRU</name>
<dbReference type="InterPro" id="IPR036770">
    <property type="entry name" value="Ankyrin_rpt-contain_sf"/>
</dbReference>
<gene>
    <name evidence="1" type="ORF">pclt_cds_1181</name>
</gene>
<dbReference type="Proteomes" id="UP001237152">
    <property type="component" value="Segment"/>
</dbReference>
<accession>A0A4D6EIU6</accession>
<dbReference type="Gene3D" id="1.25.40.20">
    <property type="entry name" value="Ankyrin repeat-containing domain"/>
    <property type="match status" value="2"/>
</dbReference>
<dbReference type="SUPFAM" id="SSF48403">
    <property type="entry name" value="Ankyrin repeat"/>
    <property type="match status" value="1"/>
</dbReference>
<protein>
    <submittedName>
        <fullName evidence="1">Ankyrin repeat domain containing protein</fullName>
    </submittedName>
</protein>
<sequence length="544" mass="58086">MQEAACDVGLARLPPELMDHIASFLPRVADIAACLCASPLFRPMRIDSAVVRLLGGNVVDVIERGAPLAIVEVVRGRLPATEALLLPAVRGGRLDVLERFCGSPMRPLFCTPGLLPDAGLVRCYSHDTGLVHWGYAEKKDHRGYPSSGVGALFEAIARGRADMVDRLLDFGAIASVTPPPPDLGVECMLRAARKGHLDVMQVIHRRIVGGTLPHCASSTAGCGCAPLVGQSAFNGDQPEAAEWLDRCGCDGAYRPVNNSLGRAVEAGHFGIARWLIDKAETHGAKYDVGPFSVFLAAKLGAAAVVALVYDWYPLRHQDSDPDRNLEIGQVLAEAAARGHMDILRWAAGEPVPDPNVRQRSEPVPVWHTGCAAWGAAAAGRVDVMEWLLSRPDAARLVPIEAIDAGLSRGHVNIALTAHRAGIAPLDQWRALDAAVRSGHVEVVAAVADAGAKYRRSALASAVERGHVEIVAYLCKRYGAADAQHAIDRSHRSPQTAWPAVCWLRDNVEGVCTARVYGSGCALVRYCWTGTPGTPCRCLGRCTAS</sequence>
<dbReference type="SMART" id="SM00248">
    <property type="entry name" value="ANK"/>
    <property type="match status" value="4"/>
</dbReference>
<evidence type="ECO:0000313" key="2">
    <source>
        <dbReference type="Proteomes" id="UP001237152"/>
    </source>
</evidence>
<organism evidence="1 2">
    <name type="scientific">Pandoravirus celtis</name>
    <dbReference type="NCBI Taxonomy" id="2568002"/>
    <lineage>
        <taxon>Viruses</taxon>
        <taxon>Pandoravirus</taxon>
    </lineage>
</organism>
<dbReference type="PANTHER" id="PTHR46586">
    <property type="entry name" value="ANKYRIN REPEAT-CONTAINING PROTEIN"/>
    <property type="match status" value="1"/>
</dbReference>
<reference evidence="1" key="1">
    <citation type="journal article" date="2019" name="Front. Microbiol.">
        <title>Pandoravirus Celtis Illustrates the Microevolution Processes at Work in the Giant Pandoraviridae Genomes.</title>
        <authorList>
            <person name="Legendre M."/>
            <person name="Alempic J.M."/>
            <person name="Philippe N."/>
            <person name="Lartigue A."/>
            <person name="Jeudy S."/>
            <person name="Poirot O."/>
            <person name="Ta N.T."/>
            <person name="Nin S."/>
            <person name="Coute Y."/>
            <person name="Abergel C."/>
            <person name="Claverie J.M."/>
        </authorList>
    </citation>
    <scope>NUCLEOTIDE SEQUENCE</scope>
</reference>
<proteinExistence type="predicted"/>
<dbReference type="PANTHER" id="PTHR46586:SF3">
    <property type="entry name" value="ANKYRIN REPEAT-CONTAINING PROTEIN"/>
    <property type="match status" value="1"/>
</dbReference>
<evidence type="ECO:0000313" key="1">
    <source>
        <dbReference type="EMBL" id="QBZ81761.1"/>
    </source>
</evidence>
<dbReference type="EMBL" id="MK174290">
    <property type="protein sequence ID" value="QBZ81761.1"/>
    <property type="molecule type" value="Genomic_DNA"/>
</dbReference>